<dbReference type="GO" id="GO:0071916">
    <property type="term" value="F:dipeptide transmembrane transporter activity"/>
    <property type="evidence" value="ECO:0007669"/>
    <property type="project" value="TreeGrafter"/>
</dbReference>
<feature type="domain" description="ABC transmembrane type-1" evidence="8">
    <location>
        <begin position="95"/>
        <end position="303"/>
    </location>
</feature>
<dbReference type="RefSeq" id="WP_062979503.1">
    <property type="nucleotide sequence ID" value="NZ_JAAXOT010000010.1"/>
</dbReference>
<sequence>MVLYALRRLAIGSILAVLVTLITYVLLSGSFDSIVHGIVGPAATPETIAERKSDMGLDRPVLVQYVDWLSRAVRGDFGVSYFTSEPVGPAVSTRLGVTLSIVVVALIITAVVSAALGVLAATRSGAIDRMAQGVSLTGTLLPNLLLAIILVYVLAIELKLLPATGFTHFREDPARWAATITIPVIVLVVNGIANLSAQVRGAMIDELRKDYIRTLRTRGISTRSVVLRHALRNAAGPALTVLSLEFITMLGGALIIENVFAMPGFGSYAFTAAVQGDVPVIMGITLFAVMLVVGINLTVDLVNGWLNPKARIH</sequence>
<feature type="transmembrane region" description="Helical" evidence="7">
    <location>
        <begin position="9"/>
        <end position="27"/>
    </location>
</feature>
<evidence type="ECO:0000259" key="8">
    <source>
        <dbReference type="PROSITE" id="PS50928"/>
    </source>
</evidence>
<dbReference type="CDD" id="cd06261">
    <property type="entry name" value="TM_PBP2"/>
    <property type="match status" value="1"/>
</dbReference>
<feature type="transmembrane region" description="Helical" evidence="7">
    <location>
        <begin position="176"/>
        <end position="197"/>
    </location>
</feature>
<evidence type="ECO:0000256" key="1">
    <source>
        <dbReference type="ARBA" id="ARBA00004651"/>
    </source>
</evidence>
<comment type="similarity">
    <text evidence="7">Belongs to the binding-protein-dependent transport system permease family.</text>
</comment>
<evidence type="ECO:0000313" key="10">
    <source>
        <dbReference type="Proteomes" id="UP000570678"/>
    </source>
</evidence>
<evidence type="ECO:0000256" key="5">
    <source>
        <dbReference type="ARBA" id="ARBA00022989"/>
    </source>
</evidence>
<reference evidence="9 10" key="1">
    <citation type="submission" date="2020-04" db="EMBL/GenBank/DDBJ databases">
        <title>MicrobeNet Type strains.</title>
        <authorList>
            <person name="Nicholson A.C."/>
        </authorList>
    </citation>
    <scope>NUCLEOTIDE SEQUENCE [LARGE SCALE GENOMIC DNA]</scope>
    <source>
        <strain evidence="9 10">JCM 3332</strain>
    </source>
</reference>
<protein>
    <submittedName>
        <fullName evidence="9">ABC transporter permease</fullName>
    </submittedName>
</protein>
<keyword evidence="6 7" id="KW-0472">Membrane</keyword>
<dbReference type="PANTHER" id="PTHR43163">
    <property type="entry name" value="DIPEPTIDE TRANSPORT SYSTEM PERMEASE PROTEIN DPPB-RELATED"/>
    <property type="match status" value="1"/>
</dbReference>
<dbReference type="InterPro" id="IPR035906">
    <property type="entry name" value="MetI-like_sf"/>
</dbReference>
<gene>
    <name evidence="9" type="ORF">HGA15_19920</name>
</gene>
<keyword evidence="10" id="KW-1185">Reference proteome</keyword>
<dbReference type="Proteomes" id="UP000570678">
    <property type="component" value="Unassembled WGS sequence"/>
</dbReference>
<evidence type="ECO:0000256" key="2">
    <source>
        <dbReference type="ARBA" id="ARBA00022448"/>
    </source>
</evidence>
<name>A0A846YFI2_9NOCA</name>
<dbReference type="AlphaFoldDB" id="A0A846YFI2"/>
<dbReference type="Gene3D" id="1.10.3720.10">
    <property type="entry name" value="MetI-like"/>
    <property type="match status" value="1"/>
</dbReference>
<keyword evidence="4 7" id="KW-0812">Transmembrane</keyword>
<dbReference type="PROSITE" id="PS50928">
    <property type="entry name" value="ABC_TM1"/>
    <property type="match status" value="1"/>
</dbReference>
<evidence type="ECO:0000256" key="6">
    <source>
        <dbReference type="ARBA" id="ARBA00023136"/>
    </source>
</evidence>
<keyword evidence="2 7" id="KW-0813">Transport</keyword>
<feature type="transmembrane region" description="Helical" evidence="7">
    <location>
        <begin position="280"/>
        <end position="302"/>
    </location>
</feature>
<dbReference type="InterPro" id="IPR045621">
    <property type="entry name" value="BPD_transp_1_N"/>
</dbReference>
<evidence type="ECO:0000313" key="9">
    <source>
        <dbReference type="EMBL" id="NKY58366.1"/>
    </source>
</evidence>
<keyword evidence="5 7" id="KW-1133">Transmembrane helix</keyword>
<dbReference type="SUPFAM" id="SSF161098">
    <property type="entry name" value="MetI-like"/>
    <property type="match status" value="1"/>
</dbReference>
<dbReference type="PANTHER" id="PTHR43163:SF6">
    <property type="entry name" value="DIPEPTIDE TRANSPORT SYSTEM PERMEASE PROTEIN DPPB-RELATED"/>
    <property type="match status" value="1"/>
</dbReference>
<dbReference type="InterPro" id="IPR000515">
    <property type="entry name" value="MetI-like"/>
</dbReference>
<comment type="caution">
    <text evidence="9">The sequence shown here is derived from an EMBL/GenBank/DDBJ whole genome shotgun (WGS) entry which is preliminary data.</text>
</comment>
<dbReference type="Pfam" id="PF19300">
    <property type="entry name" value="BPD_transp_1_N"/>
    <property type="match status" value="1"/>
</dbReference>
<evidence type="ECO:0000256" key="3">
    <source>
        <dbReference type="ARBA" id="ARBA00022475"/>
    </source>
</evidence>
<accession>A0A846YFI2</accession>
<evidence type="ECO:0000256" key="7">
    <source>
        <dbReference type="RuleBase" id="RU363032"/>
    </source>
</evidence>
<comment type="subcellular location">
    <subcellularLocation>
        <location evidence="1 7">Cell membrane</location>
        <topology evidence="1 7">Multi-pass membrane protein</topology>
    </subcellularLocation>
</comment>
<dbReference type="Pfam" id="PF00528">
    <property type="entry name" value="BPD_transp_1"/>
    <property type="match status" value="1"/>
</dbReference>
<dbReference type="EMBL" id="JAAXOT010000010">
    <property type="protein sequence ID" value="NKY58366.1"/>
    <property type="molecule type" value="Genomic_DNA"/>
</dbReference>
<proteinExistence type="inferred from homology"/>
<dbReference type="GO" id="GO:0005886">
    <property type="term" value="C:plasma membrane"/>
    <property type="evidence" value="ECO:0007669"/>
    <property type="project" value="UniProtKB-SubCell"/>
</dbReference>
<keyword evidence="3" id="KW-1003">Cell membrane</keyword>
<feature type="transmembrane region" description="Helical" evidence="7">
    <location>
        <begin position="95"/>
        <end position="121"/>
    </location>
</feature>
<feature type="transmembrane region" description="Helical" evidence="7">
    <location>
        <begin position="238"/>
        <end position="260"/>
    </location>
</feature>
<evidence type="ECO:0000256" key="4">
    <source>
        <dbReference type="ARBA" id="ARBA00022692"/>
    </source>
</evidence>
<feature type="transmembrane region" description="Helical" evidence="7">
    <location>
        <begin position="133"/>
        <end position="156"/>
    </location>
</feature>
<organism evidence="9 10">
    <name type="scientific">Nocardia flavorosea</name>
    <dbReference type="NCBI Taxonomy" id="53429"/>
    <lineage>
        <taxon>Bacteria</taxon>
        <taxon>Bacillati</taxon>
        <taxon>Actinomycetota</taxon>
        <taxon>Actinomycetes</taxon>
        <taxon>Mycobacteriales</taxon>
        <taxon>Nocardiaceae</taxon>
        <taxon>Nocardia</taxon>
    </lineage>
</organism>